<dbReference type="Gene3D" id="3.55.50.10">
    <property type="entry name" value="Baseplate protein-like domains"/>
    <property type="match status" value="1"/>
</dbReference>
<sequence>MESITRNNHQNDKSAITYKDMFLGSVGVVYFRRIKITEKAGEHASLYVEAVLDSDTNENDLHEIKDSVSLMYRKEGKEHVLFYGVVDKVFMNKDGGEWLIRLEARDGTCQMDVERRKRIFQNPQMSVRQLISKVMDSYSGSDHMVHLPAEPVGQLLVQYEETDWEFLRRFLSKYKENLYPDPAFPDIRFEAGLSPKPENQNWDKLPYKLSQDFIRLESMKENGIHELTRSQNTVYQIESYDIVSIGSQITYKGTPWYIESAERRLRDGLLKNCYCLRQKESLKVLPYYNGNITGISIDGNIASVKRSQVQVNMEIEAGDGEKYWFPFSTVAASSDGSGWYCMPENGESVRVYFPIDDEKEAYVVTNVKGQKPQAGNSSDSMGNPNHRNIQTAQGNQVQMTGEGVLIKAGNGQGSIFLKKSGEVVLDAQKDITILAAENLNITAKKDLTVKSQTSIQVSCGSGADIEVKKGTVGLHGSEIHEN</sequence>
<dbReference type="AlphaFoldDB" id="A0AAU7PJ51"/>
<accession>A0AAU7PJ51</accession>
<evidence type="ECO:0000259" key="1">
    <source>
        <dbReference type="Pfam" id="PF04717"/>
    </source>
</evidence>
<dbReference type="Gene3D" id="2.30.110.50">
    <property type="match status" value="1"/>
</dbReference>
<dbReference type="InterPro" id="IPR006531">
    <property type="entry name" value="Gp5/Vgr_OB"/>
</dbReference>
<proteinExistence type="predicted"/>
<feature type="domain" description="Gp5/Type VI secretion system Vgr protein OB-fold" evidence="1">
    <location>
        <begin position="304"/>
        <end position="365"/>
    </location>
</feature>
<dbReference type="SUPFAM" id="SSF69279">
    <property type="entry name" value="Phage tail proteins"/>
    <property type="match status" value="1"/>
</dbReference>
<dbReference type="Pfam" id="PF04717">
    <property type="entry name" value="Phage_base_V"/>
    <property type="match status" value="1"/>
</dbReference>
<dbReference type="SUPFAM" id="SSF69349">
    <property type="entry name" value="Phage fibre proteins"/>
    <property type="match status" value="1"/>
</dbReference>
<evidence type="ECO:0000313" key="2">
    <source>
        <dbReference type="EMBL" id="XBS52370.1"/>
    </source>
</evidence>
<organism evidence="2">
    <name type="scientific">Lacrimispora sp. BS-2</name>
    <dbReference type="NCBI Taxonomy" id="3151850"/>
    <lineage>
        <taxon>Bacteria</taxon>
        <taxon>Bacillati</taxon>
        <taxon>Bacillota</taxon>
        <taxon>Clostridia</taxon>
        <taxon>Lachnospirales</taxon>
        <taxon>Lachnospiraceae</taxon>
        <taxon>Lacrimispora</taxon>
    </lineage>
</organism>
<dbReference type="RefSeq" id="WP_349943831.1">
    <property type="nucleotide sequence ID" value="NZ_CP157940.1"/>
</dbReference>
<protein>
    <submittedName>
        <fullName evidence="2">Contractile injection system protein, VgrG/Pvc8 family</fullName>
    </submittedName>
</protein>
<gene>
    <name evidence="2" type="ORF">ABFV83_11010</name>
</gene>
<dbReference type="EMBL" id="CP157940">
    <property type="protein sequence ID" value="XBS52370.1"/>
    <property type="molecule type" value="Genomic_DNA"/>
</dbReference>
<reference evidence="2" key="1">
    <citation type="submission" date="2024-06" db="EMBL/GenBank/DDBJ databases">
        <title>Lacrimispora cavernae sp. nov., a novel anaerobe isolated from bat guano pile inside a cave.</title>
        <authorList>
            <person name="Miller S.L."/>
            <person name="Lu N."/>
            <person name="King J."/>
            <person name="Sankaranarayanan K."/>
            <person name="Lawson P.A."/>
        </authorList>
    </citation>
    <scope>NUCLEOTIDE SEQUENCE</scope>
    <source>
        <strain evidence="2">BS-2</strain>
    </source>
</reference>
<dbReference type="Pfam" id="PF05954">
    <property type="entry name" value="Phage_GPD"/>
    <property type="match status" value="1"/>
</dbReference>
<name>A0AAU7PJ51_9FIRM</name>